<feature type="compositionally biased region" description="Basic and acidic residues" evidence="1">
    <location>
        <begin position="24"/>
        <end position="35"/>
    </location>
</feature>
<keyword evidence="3" id="KW-1185">Reference proteome</keyword>
<organism evidence="2 3">
    <name type="scientific">Brassica carinata</name>
    <name type="common">Ethiopian mustard</name>
    <name type="synonym">Abyssinian cabbage</name>
    <dbReference type="NCBI Taxonomy" id="52824"/>
    <lineage>
        <taxon>Eukaryota</taxon>
        <taxon>Viridiplantae</taxon>
        <taxon>Streptophyta</taxon>
        <taxon>Embryophyta</taxon>
        <taxon>Tracheophyta</taxon>
        <taxon>Spermatophyta</taxon>
        <taxon>Magnoliopsida</taxon>
        <taxon>eudicotyledons</taxon>
        <taxon>Gunneridae</taxon>
        <taxon>Pentapetalae</taxon>
        <taxon>rosids</taxon>
        <taxon>malvids</taxon>
        <taxon>Brassicales</taxon>
        <taxon>Brassicaceae</taxon>
        <taxon>Brassiceae</taxon>
        <taxon>Brassica</taxon>
    </lineage>
</organism>
<dbReference type="AlphaFoldDB" id="A0A8X7SJ28"/>
<dbReference type="Proteomes" id="UP000886595">
    <property type="component" value="Unassembled WGS sequence"/>
</dbReference>
<proteinExistence type="predicted"/>
<sequence>MNRRREWRRRDRCCWTEHKLNHHHEPSEIAEETKSELGFTSSRTSKEEATKKLGCDVEV</sequence>
<accession>A0A8X7SJ28</accession>
<protein>
    <submittedName>
        <fullName evidence="2">Uncharacterized protein</fullName>
    </submittedName>
</protein>
<name>A0A8X7SJ28_BRACI</name>
<evidence type="ECO:0000313" key="2">
    <source>
        <dbReference type="EMBL" id="KAG2307243.1"/>
    </source>
</evidence>
<feature type="region of interest" description="Disordered" evidence="1">
    <location>
        <begin position="24"/>
        <end position="59"/>
    </location>
</feature>
<gene>
    <name evidence="2" type="ORF">Bca52824_026991</name>
</gene>
<evidence type="ECO:0000256" key="1">
    <source>
        <dbReference type="SAM" id="MobiDB-lite"/>
    </source>
</evidence>
<dbReference type="EMBL" id="JAAMPC010000006">
    <property type="protein sequence ID" value="KAG2307243.1"/>
    <property type="molecule type" value="Genomic_DNA"/>
</dbReference>
<evidence type="ECO:0000313" key="3">
    <source>
        <dbReference type="Proteomes" id="UP000886595"/>
    </source>
</evidence>
<feature type="compositionally biased region" description="Basic and acidic residues" evidence="1">
    <location>
        <begin position="44"/>
        <end position="59"/>
    </location>
</feature>
<comment type="caution">
    <text evidence="2">The sequence shown here is derived from an EMBL/GenBank/DDBJ whole genome shotgun (WGS) entry which is preliminary data.</text>
</comment>
<reference evidence="2 3" key="1">
    <citation type="submission" date="2020-02" db="EMBL/GenBank/DDBJ databases">
        <authorList>
            <person name="Ma Q."/>
            <person name="Huang Y."/>
            <person name="Song X."/>
            <person name="Pei D."/>
        </authorList>
    </citation>
    <scope>NUCLEOTIDE SEQUENCE [LARGE SCALE GENOMIC DNA]</scope>
    <source>
        <strain evidence="2">Sxm20200214</strain>
        <tissue evidence="2">Leaf</tissue>
    </source>
</reference>